<dbReference type="PANTHER" id="PTHR47657:SF13">
    <property type="entry name" value="ZN(2)-C6 FUNGAL-TYPE DOMAIN-CONTAINING PROTEIN-RELATED"/>
    <property type="match status" value="1"/>
</dbReference>
<dbReference type="PROSITE" id="PS50048">
    <property type="entry name" value="ZN2_CY6_FUNGAL_2"/>
    <property type="match status" value="1"/>
</dbReference>
<accession>A0A428PAY4</accession>
<dbReference type="EMBL" id="NKCI01000167">
    <property type="protein sequence ID" value="RSL50177.1"/>
    <property type="molecule type" value="Genomic_DNA"/>
</dbReference>
<dbReference type="PANTHER" id="PTHR47657">
    <property type="entry name" value="STEROL REGULATORY ELEMENT-BINDING PROTEIN ECM22"/>
    <property type="match status" value="1"/>
</dbReference>
<keyword evidence="5" id="KW-1185">Reference proteome</keyword>
<dbReference type="Pfam" id="PF00172">
    <property type="entry name" value="Zn_clus"/>
    <property type="match status" value="1"/>
</dbReference>
<dbReference type="PROSITE" id="PS00463">
    <property type="entry name" value="ZN2_CY6_FUNGAL_1"/>
    <property type="match status" value="1"/>
</dbReference>
<evidence type="ECO:0000313" key="5">
    <source>
        <dbReference type="Proteomes" id="UP000288168"/>
    </source>
</evidence>
<dbReference type="Proteomes" id="UP000288168">
    <property type="component" value="Unassembled WGS sequence"/>
</dbReference>
<gene>
    <name evidence="4" type="ORF">CEP54_012059</name>
</gene>
<dbReference type="GO" id="GO:0008270">
    <property type="term" value="F:zinc ion binding"/>
    <property type="evidence" value="ECO:0007669"/>
    <property type="project" value="InterPro"/>
</dbReference>
<keyword evidence="1" id="KW-0539">Nucleus</keyword>
<feature type="region of interest" description="Disordered" evidence="2">
    <location>
        <begin position="51"/>
        <end position="89"/>
    </location>
</feature>
<comment type="caution">
    <text evidence="4">The sequence shown here is derived from an EMBL/GenBank/DDBJ whole genome shotgun (WGS) entry which is preliminary data.</text>
</comment>
<dbReference type="Gene3D" id="4.10.240.10">
    <property type="entry name" value="Zn(2)-C6 fungal-type DNA-binding domain"/>
    <property type="match status" value="1"/>
</dbReference>
<evidence type="ECO:0000256" key="1">
    <source>
        <dbReference type="ARBA" id="ARBA00023242"/>
    </source>
</evidence>
<dbReference type="InterPro" id="IPR036864">
    <property type="entry name" value="Zn2-C6_fun-type_DNA-bd_sf"/>
</dbReference>
<dbReference type="InterPro" id="IPR001138">
    <property type="entry name" value="Zn2Cys6_DnaBD"/>
</dbReference>
<feature type="domain" description="Zn(2)-C6 fungal-type" evidence="3">
    <location>
        <begin position="16"/>
        <end position="46"/>
    </location>
</feature>
<evidence type="ECO:0000259" key="3">
    <source>
        <dbReference type="PROSITE" id="PS50048"/>
    </source>
</evidence>
<dbReference type="InterPro" id="IPR052400">
    <property type="entry name" value="Zn2-C6_fungal_TF"/>
</dbReference>
<evidence type="ECO:0000313" key="4">
    <source>
        <dbReference type="EMBL" id="RSL50177.1"/>
    </source>
</evidence>
<dbReference type="SMART" id="SM00066">
    <property type="entry name" value="GAL4"/>
    <property type="match status" value="1"/>
</dbReference>
<dbReference type="AlphaFoldDB" id="A0A428PAY4"/>
<proteinExistence type="predicted"/>
<dbReference type="OrthoDB" id="5069228at2759"/>
<sequence>MNIAHHQKPRMRSTTGCSTCRKRKIKCDEGRPTCANCLKFKVHCGFKDTASVEPGSGRAGDENNDWGELLGVKKRPGRPRKDWTNWGPKNAPVASAAPASSCSLHFSDVELTLQFVSHTGPSLVVSPDLQGPLSHFWSHNVPRLGLQFHFVLHLAFSLAAHHLAYLEAGDTEKRESLVALAEHHFALGLAETAELLPKLDIDTCRPLYVASMLTCFNKFAAGPQSKCDLLVCSMGEDQESRTWMPLIRGVRVIRSRFPTEVLFSGHLEPFQLYSLAPASLQPTFTQLNIKGLDWEAPLNRLRNS</sequence>
<reference evidence="4 5" key="1">
    <citation type="submission" date="2017-06" db="EMBL/GenBank/DDBJ databases">
        <title>Comparative genomic analysis of Ambrosia Fusariam Clade fungi.</title>
        <authorList>
            <person name="Stajich J.E."/>
            <person name="Carrillo J."/>
            <person name="Kijimoto T."/>
            <person name="Eskalen A."/>
            <person name="O'Donnell K."/>
            <person name="Kasson M."/>
        </authorList>
    </citation>
    <scope>NUCLEOTIDE SEQUENCE [LARGE SCALE GENOMIC DNA]</scope>
    <source>
        <strain evidence="4 5">NRRL62584</strain>
    </source>
</reference>
<dbReference type="STRING" id="1325734.A0A428PAY4"/>
<name>A0A428PAY4_9HYPO</name>
<organism evidence="4 5">
    <name type="scientific">Fusarium duplospermum</name>
    <dbReference type="NCBI Taxonomy" id="1325734"/>
    <lineage>
        <taxon>Eukaryota</taxon>
        <taxon>Fungi</taxon>
        <taxon>Dikarya</taxon>
        <taxon>Ascomycota</taxon>
        <taxon>Pezizomycotina</taxon>
        <taxon>Sordariomycetes</taxon>
        <taxon>Hypocreomycetidae</taxon>
        <taxon>Hypocreales</taxon>
        <taxon>Nectriaceae</taxon>
        <taxon>Fusarium</taxon>
        <taxon>Fusarium solani species complex</taxon>
    </lineage>
</organism>
<dbReference type="GO" id="GO:0000981">
    <property type="term" value="F:DNA-binding transcription factor activity, RNA polymerase II-specific"/>
    <property type="evidence" value="ECO:0007669"/>
    <property type="project" value="InterPro"/>
</dbReference>
<dbReference type="SUPFAM" id="SSF57701">
    <property type="entry name" value="Zn2/Cys6 DNA-binding domain"/>
    <property type="match status" value="1"/>
</dbReference>
<evidence type="ECO:0000256" key="2">
    <source>
        <dbReference type="SAM" id="MobiDB-lite"/>
    </source>
</evidence>
<dbReference type="CDD" id="cd00067">
    <property type="entry name" value="GAL4"/>
    <property type="match status" value="1"/>
</dbReference>
<protein>
    <recommendedName>
        <fullName evidence="3">Zn(2)-C6 fungal-type domain-containing protein</fullName>
    </recommendedName>
</protein>